<dbReference type="Proteomes" id="UP001321473">
    <property type="component" value="Unassembled WGS sequence"/>
</dbReference>
<reference evidence="1 2" key="1">
    <citation type="journal article" date="2023" name="Arcadia Sci">
        <title>De novo assembly of a long-read Amblyomma americanum tick genome.</title>
        <authorList>
            <person name="Chou S."/>
            <person name="Poskanzer K.E."/>
            <person name="Rollins M."/>
            <person name="Thuy-Boun P.S."/>
        </authorList>
    </citation>
    <scope>NUCLEOTIDE SEQUENCE [LARGE SCALE GENOMIC DNA]</scope>
    <source>
        <strain evidence="1">F_SG_1</strain>
        <tissue evidence="1">Salivary glands</tissue>
    </source>
</reference>
<keyword evidence="2" id="KW-1185">Reference proteome</keyword>
<evidence type="ECO:0000313" key="1">
    <source>
        <dbReference type="EMBL" id="KAK8786147.1"/>
    </source>
</evidence>
<accession>A0AAQ4FFR0</accession>
<protein>
    <submittedName>
        <fullName evidence="1">Uncharacterized protein</fullName>
    </submittedName>
</protein>
<gene>
    <name evidence="1" type="ORF">V5799_007488</name>
</gene>
<sequence>MLIPILFAQIACRAHFAVGSTDPPFERTPEEHAPTDLVIMPSPRLTQKTTPYEHQPCQRISSLTSSNSDHFRHKYLTLLQDSFCGLGDTGYGRMLIPILFAQNPCRAHFAVESTDPLFERTPEEHAPTELVIMPSPRLTQETTPYVHQACQRISSVTSSDSDHFRHKYWTLLQDSCSGLGDTGYRRMLIPILFAQIACQAHFAVRSTDPPFERTPEEHAPTDVVIMPSPRLIQETTPYVHQACQRISSVTSSDSDHFRHKYWTRLQDSFSGLGDTGYRRMLIPILFAQIACQAHFAVRSTDPPFERTPEEHAPTDVVIMPSPRHPRNNALRASSLSAYQLGDIIG</sequence>
<organism evidence="1 2">
    <name type="scientific">Amblyomma americanum</name>
    <name type="common">Lone star tick</name>
    <dbReference type="NCBI Taxonomy" id="6943"/>
    <lineage>
        <taxon>Eukaryota</taxon>
        <taxon>Metazoa</taxon>
        <taxon>Ecdysozoa</taxon>
        <taxon>Arthropoda</taxon>
        <taxon>Chelicerata</taxon>
        <taxon>Arachnida</taxon>
        <taxon>Acari</taxon>
        <taxon>Parasitiformes</taxon>
        <taxon>Ixodida</taxon>
        <taxon>Ixodoidea</taxon>
        <taxon>Ixodidae</taxon>
        <taxon>Amblyomminae</taxon>
        <taxon>Amblyomma</taxon>
    </lineage>
</organism>
<dbReference type="EMBL" id="JARKHS020002958">
    <property type="protein sequence ID" value="KAK8786147.1"/>
    <property type="molecule type" value="Genomic_DNA"/>
</dbReference>
<dbReference type="AlphaFoldDB" id="A0AAQ4FFR0"/>
<proteinExistence type="predicted"/>
<evidence type="ECO:0000313" key="2">
    <source>
        <dbReference type="Proteomes" id="UP001321473"/>
    </source>
</evidence>
<name>A0AAQ4FFR0_AMBAM</name>
<comment type="caution">
    <text evidence="1">The sequence shown here is derived from an EMBL/GenBank/DDBJ whole genome shotgun (WGS) entry which is preliminary data.</text>
</comment>